<dbReference type="GO" id="GO:0006355">
    <property type="term" value="P:regulation of DNA-templated transcription"/>
    <property type="evidence" value="ECO:0007669"/>
    <property type="project" value="UniProtKB-UniRule"/>
</dbReference>
<dbReference type="SMART" id="SM01058">
    <property type="entry name" value="CarD_TRCF"/>
    <property type="match status" value="1"/>
</dbReference>
<keyword evidence="6 9" id="KW-0067">ATP-binding</keyword>
<dbReference type="SUPFAM" id="SSF141259">
    <property type="entry name" value="CarD-like"/>
    <property type="match status" value="1"/>
</dbReference>
<dbReference type="Gene3D" id="3.40.50.300">
    <property type="entry name" value="P-loop containing nucleotide triphosphate hydrolases"/>
    <property type="match status" value="2"/>
</dbReference>
<reference evidence="12 13" key="1">
    <citation type="submission" date="2019-02" db="EMBL/GenBank/DDBJ databases">
        <title>Deep-cultivation of Planctomycetes and their phenomic and genomic characterization uncovers novel biology.</title>
        <authorList>
            <person name="Wiegand S."/>
            <person name="Jogler M."/>
            <person name="Boedeker C."/>
            <person name="Pinto D."/>
            <person name="Vollmers J."/>
            <person name="Rivas-Marin E."/>
            <person name="Kohn T."/>
            <person name="Peeters S.H."/>
            <person name="Heuer A."/>
            <person name="Rast P."/>
            <person name="Oberbeckmann S."/>
            <person name="Bunk B."/>
            <person name="Jeske O."/>
            <person name="Meyerdierks A."/>
            <person name="Storesund J.E."/>
            <person name="Kallscheuer N."/>
            <person name="Luecker S."/>
            <person name="Lage O.M."/>
            <person name="Pohl T."/>
            <person name="Merkel B.J."/>
            <person name="Hornburger P."/>
            <person name="Mueller R.-W."/>
            <person name="Bruemmer F."/>
            <person name="Labrenz M."/>
            <person name="Spormann A.M."/>
            <person name="Op den Camp H."/>
            <person name="Overmann J."/>
            <person name="Amann R."/>
            <person name="Jetten M.S.M."/>
            <person name="Mascher T."/>
            <person name="Medema M.H."/>
            <person name="Devos D.P."/>
            <person name="Kaster A.-K."/>
            <person name="Ovreas L."/>
            <person name="Rohde M."/>
            <person name="Galperin M.Y."/>
            <person name="Jogler C."/>
        </authorList>
    </citation>
    <scope>NUCLEOTIDE SEQUENCE [LARGE SCALE GENOMIC DNA]</scope>
    <source>
        <strain evidence="12 13">Poly24</strain>
    </source>
</reference>
<dbReference type="HAMAP" id="MF_00969">
    <property type="entry name" value="TRCF"/>
    <property type="match status" value="1"/>
</dbReference>
<keyword evidence="1 9" id="KW-0963">Cytoplasm</keyword>
<evidence type="ECO:0000313" key="12">
    <source>
        <dbReference type="EMBL" id="QDV67590.1"/>
    </source>
</evidence>
<sequence length="1123" mass="125024">MFSYRDSLSLICKVHESRGAVIPTEDSVPVAKPAKRAPRSKIKTLAQLPPAIARRRPVAAALKRWKPGEPLWMQGVWSGTASLLTAVLCQHTRPLLVLTPDGSAADLVAADLESFDIPSALTLPFSTAEGTPESIQDQDYARRLQVLQQLRAWQPGGVPDVVTAPITAAIQGVPSPEKLEQSSRTLKVGQRIDVDELRQWLATAGFHASTAVELHGEFSMRGGILDVFAPDHQHPYRIELFGDEIDSIRSFDVASQRSINNVPQFEFSAVDSGSHSSGTLMQHLPADTAIVIVDPEACKKSIDALLARTSHHDDYLSWNDLMVQCQPFRIAMGTQLAEAGTDQVLDLHSVSVDGFVGDLEYITRRIDQVASDQQVIVVADTPADNQRMSELLIGTEVAKRGKLSFQTGSLGGGFQIDDPAVLVLTGAELFHRTPLRRVKAQVRSKPIDGFLQLHPGDLVVHLSHGIGLYRGLELLEKHGQKLEHLAIEFDGGTKIYVPATRIGLIQRYIGGNKSRPRLAKIGGQSWTKNKKAAESAVTDMASELLELQAQRSARRGIAFPADSNWQRLFESSFPYTDTHDQALATIAFKESMESTQPMDRLICGDVGFGKTEVAMRAAFKAVDAGYQVAVLVPTTVLAEQHYQSFTSRMGEFPFDIGKLSRFASPEEQRETLKGIKSGRVDIVIGTHRVAGANVKFNNLGLVIIDEEQRFGVQVKERLKTKHSNVDVLTMSATPIPRTLHMAMVGVRDISNLETPPEDRLSVETRVTRWDEKLIHNAIVRELNRNGQIYFVHNRVNDIHQVAEKLKRIVPQASIVVGHGQMNENDLEQVMVDFIARKFDILLATTIIESGLDIPNANTIFIDEADRYGLSDLHQLRGRVGRYKHQAYCYMMIDAHKHLSPSAAKRMRAIEEFSQMGAGFAISMRDLEIRGAGNLLGTQQSGHIAAIGYELYCQLLESAVRQMKKLPPKLSADVDVDLPIEAYLPEDYVPDLRQKIDLYRRIARMEQFDELQEMREELLDRFGPLPIEVQRMMEIAELRFDAAIWQISEIRIDGDYLVFEYTDRSRIEQLKRQANRPVRIVDDHQAYVPALIAKPSNGKPQPAAASNAAEIDWLELARSILHLA</sequence>
<keyword evidence="4 9" id="KW-0378">Hydrolase</keyword>
<evidence type="ECO:0000313" key="13">
    <source>
        <dbReference type="Proteomes" id="UP000315082"/>
    </source>
</evidence>
<dbReference type="Gene3D" id="3.30.2060.10">
    <property type="entry name" value="Penicillin-binding protein 1b domain"/>
    <property type="match status" value="1"/>
</dbReference>
<dbReference type="EC" id="3.6.4.-" evidence="9"/>
<dbReference type="Pfam" id="PF02559">
    <property type="entry name" value="CarD_TRCF_RID"/>
    <property type="match status" value="1"/>
</dbReference>
<organism evidence="12 13">
    <name type="scientific">Rosistilla carotiformis</name>
    <dbReference type="NCBI Taxonomy" id="2528017"/>
    <lineage>
        <taxon>Bacteria</taxon>
        <taxon>Pseudomonadati</taxon>
        <taxon>Planctomycetota</taxon>
        <taxon>Planctomycetia</taxon>
        <taxon>Pirellulales</taxon>
        <taxon>Pirellulaceae</taxon>
        <taxon>Rosistilla</taxon>
    </lineage>
</organism>
<evidence type="ECO:0000256" key="2">
    <source>
        <dbReference type="ARBA" id="ARBA00022741"/>
    </source>
</evidence>
<dbReference type="InterPro" id="IPR004576">
    <property type="entry name" value="Mfd"/>
</dbReference>
<evidence type="ECO:0000256" key="4">
    <source>
        <dbReference type="ARBA" id="ARBA00022801"/>
    </source>
</evidence>
<dbReference type="InterPro" id="IPR027417">
    <property type="entry name" value="P-loop_NTPase"/>
</dbReference>
<dbReference type="KEGG" id="rcf:Poly24_12910"/>
<keyword evidence="13" id="KW-1185">Reference proteome</keyword>
<dbReference type="PROSITE" id="PS51194">
    <property type="entry name" value="HELICASE_CTER"/>
    <property type="match status" value="1"/>
</dbReference>
<dbReference type="InterPro" id="IPR001650">
    <property type="entry name" value="Helicase_C-like"/>
</dbReference>
<proteinExistence type="inferred from homology"/>
<dbReference type="SMART" id="SM00490">
    <property type="entry name" value="HELICc"/>
    <property type="match status" value="1"/>
</dbReference>
<dbReference type="InterPro" id="IPR037235">
    <property type="entry name" value="TRCF-like_C_D7"/>
</dbReference>
<comment type="similarity">
    <text evidence="9">In the N-terminal section; belongs to the UvrB family.</text>
</comment>
<keyword evidence="3 9" id="KW-0227">DNA damage</keyword>
<dbReference type="InterPro" id="IPR003711">
    <property type="entry name" value="CarD-like/TRCF_RID"/>
</dbReference>
<dbReference type="InterPro" id="IPR047112">
    <property type="entry name" value="RecG/Mfd"/>
</dbReference>
<gene>
    <name evidence="9 12" type="primary">mfd</name>
    <name evidence="12" type="ORF">Poly24_12910</name>
</gene>
<dbReference type="SUPFAM" id="SSF52540">
    <property type="entry name" value="P-loop containing nucleoside triphosphate hydrolases"/>
    <property type="match status" value="4"/>
</dbReference>
<dbReference type="InterPro" id="IPR014001">
    <property type="entry name" value="Helicase_ATP-bd"/>
</dbReference>
<dbReference type="CDD" id="cd17991">
    <property type="entry name" value="DEXHc_TRCF"/>
    <property type="match status" value="1"/>
</dbReference>
<feature type="domain" description="Helicase C-terminal" evidence="11">
    <location>
        <begin position="761"/>
        <end position="927"/>
    </location>
</feature>
<dbReference type="Proteomes" id="UP000315082">
    <property type="component" value="Chromosome"/>
</dbReference>
<dbReference type="GO" id="GO:0005524">
    <property type="term" value="F:ATP binding"/>
    <property type="evidence" value="ECO:0007669"/>
    <property type="project" value="UniProtKB-UniRule"/>
</dbReference>
<dbReference type="GO" id="GO:0003684">
    <property type="term" value="F:damaged DNA binding"/>
    <property type="evidence" value="ECO:0007669"/>
    <property type="project" value="InterPro"/>
</dbReference>
<dbReference type="GO" id="GO:0000716">
    <property type="term" value="P:transcription-coupled nucleotide-excision repair, DNA damage recognition"/>
    <property type="evidence" value="ECO:0007669"/>
    <property type="project" value="UniProtKB-UniRule"/>
</dbReference>
<dbReference type="NCBIfam" id="TIGR00580">
    <property type="entry name" value="mfd"/>
    <property type="match status" value="1"/>
</dbReference>
<comment type="function">
    <text evidence="9">Couples transcription and DNA repair by recognizing RNA polymerase (RNAP) stalled at DNA lesions. Mediates ATP-dependent release of RNAP and its truncated transcript from the DNA, and recruitment of nucleotide excision repair machinery to the damaged site.</text>
</comment>
<dbReference type="PANTHER" id="PTHR47964">
    <property type="entry name" value="ATP-DEPENDENT DNA HELICASE HOMOLOG RECG, CHLOROPLASTIC"/>
    <property type="match status" value="1"/>
</dbReference>
<dbReference type="OrthoDB" id="9804325at2"/>
<dbReference type="EMBL" id="CP036348">
    <property type="protein sequence ID" value="QDV67590.1"/>
    <property type="molecule type" value="Genomic_DNA"/>
</dbReference>
<evidence type="ECO:0000259" key="11">
    <source>
        <dbReference type="PROSITE" id="PS51194"/>
    </source>
</evidence>
<dbReference type="Gene3D" id="3.90.1150.50">
    <property type="entry name" value="Transcription-repair-coupling factor, D7 domain"/>
    <property type="match status" value="1"/>
</dbReference>
<dbReference type="GO" id="GO:0005737">
    <property type="term" value="C:cytoplasm"/>
    <property type="evidence" value="ECO:0007669"/>
    <property type="project" value="UniProtKB-SubCell"/>
</dbReference>
<protein>
    <recommendedName>
        <fullName evidence="9">Transcription-repair-coupling factor</fullName>
        <shortName evidence="9">TRCF</shortName>
        <ecNumber evidence="9">3.6.4.-</ecNumber>
    </recommendedName>
</protein>
<evidence type="ECO:0000256" key="9">
    <source>
        <dbReference type="HAMAP-Rule" id="MF_00969"/>
    </source>
</evidence>
<dbReference type="Pfam" id="PF00271">
    <property type="entry name" value="Helicase_C"/>
    <property type="match status" value="1"/>
</dbReference>
<accession>A0A518JPX3</accession>
<evidence type="ECO:0000256" key="6">
    <source>
        <dbReference type="ARBA" id="ARBA00022840"/>
    </source>
</evidence>
<keyword evidence="2 9" id="KW-0547">Nucleotide-binding</keyword>
<dbReference type="Pfam" id="PF17757">
    <property type="entry name" value="UvrB_inter"/>
    <property type="match status" value="1"/>
</dbReference>
<comment type="similarity">
    <text evidence="9">In the C-terminal section; belongs to the helicase family. RecG subfamily.</text>
</comment>
<evidence type="ECO:0000256" key="3">
    <source>
        <dbReference type="ARBA" id="ARBA00022763"/>
    </source>
</evidence>
<dbReference type="InterPro" id="IPR011545">
    <property type="entry name" value="DEAD/DEAH_box_helicase_dom"/>
</dbReference>
<dbReference type="Pfam" id="PF03461">
    <property type="entry name" value="TRCF"/>
    <property type="match status" value="1"/>
</dbReference>
<dbReference type="Pfam" id="PF00270">
    <property type="entry name" value="DEAD"/>
    <property type="match status" value="1"/>
</dbReference>
<evidence type="ECO:0000259" key="10">
    <source>
        <dbReference type="PROSITE" id="PS51192"/>
    </source>
</evidence>
<comment type="subcellular location">
    <subcellularLocation>
        <location evidence="9">Cytoplasm</location>
    </subcellularLocation>
</comment>
<keyword evidence="7 9" id="KW-0238">DNA-binding</keyword>
<dbReference type="Gene3D" id="3.40.50.11180">
    <property type="match status" value="1"/>
</dbReference>
<keyword evidence="8 9" id="KW-0234">DNA repair</keyword>
<evidence type="ECO:0000256" key="1">
    <source>
        <dbReference type="ARBA" id="ARBA00022490"/>
    </source>
</evidence>
<evidence type="ECO:0000256" key="8">
    <source>
        <dbReference type="ARBA" id="ARBA00023204"/>
    </source>
</evidence>
<dbReference type="GO" id="GO:0016787">
    <property type="term" value="F:hydrolase activity"/>
    <property type="evidence" value="ECO:0007669"/>
    <property type="project" value="UniProtKB-KW"/>
</dbReference>
<dbReference type="SMART" id="SM00487">
    <property type="entry name" value="DEXDc"/>
    <property type="match status" value="1"/>
</dbReference>
<feature type="domain" description="Helicase ATP-binding" evidence="10">
    <location>
        <begin position="591"/>
        <end position="752"/>
    </location>
</feature>
<dbReference type="PANTHER" id="PTHR47964:SF1">
    <property type="entry name" value="ATP-DEPENDENT DNA HELICASE HOMOLOG RECG, CHLOROPLASTIC"/>
    <property type="match status" value="1"/>
</dbReference>
<dbReference type="Gene3D" id="2.40.10.170">
    <property type="match status" value="1"/>
</dbReference>
<dbReference type="SMART" id="SM00982">
    <property type="entry name" value="TRCF"/>
    <property type="match status" value="1"/>
</dbReference>
<dbReference type="PROSITE" id="PS51192">
    <property type="entry name" value="HELICASE_ATP_BIND_1"/>
    <property type="match status" value="1"/>
</dbReference>
<dbReference type="AlphaFoldDB" id="A0A518JPX3"/>
<dbReference type="SUPFAM" id="SSF143517">
    <property type="entry name" value="TRCF domain-like"/>
    <property type="match status" value="1"/>
</dbReference>
<evidence type="ECO:0000256" key="5">
    <source>
        <dbReference type="ARBA" id="ARBA00022806"/>
    </source>
</evidence>
<keyword evidence="5" id="KW-0347">Helicase</keyword>
<dbReference type="InterPro" id="IPR005118">
    <property type="entry name" value="TRCF_C"/>
</dbReference>
<dbReference type="InterPro" id="IPR036101">
    <property type="entry name" value="CarD-like/TRCF_RID_sf"/>
</dbReference>
<dbReference type="GO" id="GO:0003678">
    <property type="term" value="F:DNA helicase activity"/>
    <property type="evidence" value="ECO:0007669"/>
    <property type="project" value="TreeGrafter"/>
</dbReference>
<dbReference type="InterPro" id="IPR041471">
    <property type="entry name" value="UvrB_inter"/>
</dbReference>
<name>A0A518JPX3_9BACT</name>
<evidence type="ECO:0000256" key="7">
    <source>
        <dbReference type="ARBA" id="ARBA00023125"/>
    </source>
</evidence>